<evidence type="ECO:0000313" key="2">
    <source>
        <dbReference type="Proteomes" id="UP000016843"/>
    </source>
</evidence>
<comment type="caution">
    <text evidence="1">The sequence shown here is derived from an EMBL/GenBank/DDBJ whole genome shotgun (WGS) entry which is preliminary data.</text>
</comment>
<keyword evidence="2" id="KW-1185">Reference proteome</keyword>
<protein>
    <submittedName>
        <fullName evidence="1">Uncharacterized protein</fullName>
    </submittedName>
</protein>
<evidence type="ECO:0000313" key="1">
    <source>
        <dbReference type="EMBL" id="ERM83410.1"/>
    </source>
</evidence>
<accession>U5BS48</accession>
<dbReference type="Proteomes" id="UP000016843">
    <property type="component" value="Unassembled WGS sequence"/>
</dbReference>
<name>U5BS48_9BACT</name>
<gene>
    <name evidence="1" type="ORF">P872_03260</name>
</gene>
<proteinExistence type="predicted"/>
<organism evidence="1 2">
    <name type="scientific">Rhodonellum psychrophilum GCM71 = DSM 17998</name>
    <dbReference type="NCBI Taxonomy" id="1123057"/>
    <lineage>
        <taxon>Bacteria</taxon>
        <taxon>Pseudomonadati</taxon>
        <taxon>Bacteroidota</taxon>
        <taxon>Cytophagia</taxon>
        <taxon>Cytophagales</taxon>
        <taxon>Cytophagaceae</taxon>
        <taxon>Rhodonellum</taxon>
    </lineage>
</organism>
<dbReference type="AlphaFoldDB" id="U5BS48"/>
<sequence length="64" mass="7196">MESPILNQRHNASFETIPNPAGPDFWRLPGVFAFVKLSFWLVLIVNSPSAGIPIECTVDFTMEF</sequence>
<reference evidence="1 2" key="1">
    <citation type="journal article" date="2013" name="Genome Announc.">
        <title>Draft Genome Sequence of the Psychrophilic and Alkaliphilic Rhodonellum psychrophilum Strain GCM71T.</title>
        <authorList>
            <person name="Hauptmann A.L."/>
            <person name="Glaring M.A."/>
            <person name="Hallin P.F."/>
            <person name="Prieme A."/>
            <person name="Stougaard P."/>
        </authorList>
    </citation>
    <scope>NUCLEOTIDE SEQUENCE [LARGE SCALE GENOMIC DNA]</scope>
    <source>
        <strain evidence="1 2">GCM71</strain>
    </source>
</reference>
<dbReference type="EMBL" id="AWXR01000013">
    <property type="protein sequence ID" value="ERM83410.1"/>
    <property type="molecule type" value="Genomic_DNA"/>
</dbReference>